<dbReference type="PROSITE" id="PS51882">
    <property type="entry name" value="G_ALPHA"/>
    <property type="match status" value="1"/>
</dbReference>
<accession>A0AAV9R8X8</accession>
<gene>
    <name evidence="8" type="primary">GNA13_2</name>
    <name evidence="8" type="ORF">CRENBAI_024236</name>
</gene>
<dbReference type="GO" id="GO:0046872">
    <property type="term" value="F:metal ion binding"/>
    <property type="evidence" value="ECO:0007669"/>
    <property type="project" value="UniProtKB-KW"/>
</dbReference>
<evidence type="ECO:0000256" key="6">
    <source>
        <dbReference type="PIRSR" id="PIRSR601019-2"/>
    </source>
</evidence>
<feature type="compositionally biased region" description="Basic and acidic residues" evidence="7">
    <location>
        <begin position="125"/>
        <end position="141"/>
    </location>
</feature>
<dbReference type="GO" id="GO:0031683">
    <property type="term" value="F:G-protein beta/gamma-subunit complex binding"/>
    <property type="evidence" value="ECO:0007669"/>
    <property type="project" value="InterPro"/>
</dbReference>
<feature type="binding site" evidence="6">
    <location>
        <position position="62"/>
    </location>
    <ligand>
        <name>Mg(2+)</name>
        <dbReference type="ChEBI" id="CHEBI:18420"/>
    </ligand>
</feature>
<keyword evidence="1 6" id="KW-0479">Metal-binding</keyword>
<evidence type="ECO:0000256" key="1">
    <source>
        <dbReference type="ARBA" id="ARBA00022723"/>
    </source>
</evidence>
<feature type="region of interest" description="Disordered" evidence="7">
    <location>
        <begin position="112"/>
        <end position="141"/>
    </location>
</feature>
<reference evidence="8 9" key="1">
    <citation type="submission" date="2021-06" db="EMBL/GenBank/DDBJ databases">
        <authorList>
            <person name="Palmer J.M."/>
        </authorList>
    </citation>
    <scope>NUCLEOTIDE SEQUENCE [LARGE SCALE GENOMIC DNA]</scope>
    <source>
        <strain evidence="8 9">MEX-2019</strain>
        <tissue evidence="8">Muscle</tissue>
    </source>
</reference>
<dbReference type="InterPro" id="IPR001019">
    <property type="entry name" value="Gprotein_alpha_su"/>
</dbReference>
<dbReference type="AlphaFoldDB" id="A0AAV9R8X8"/>
<keyword evidence="4" id="KW-0807">Transducer</keyword>
<dbReference type="PANTHER" id="PTHR10218:SF85">
    <property type="entry name" value="GUANINE NUCLEOTIDE-BINDING PROTEIN SUBUNIT ALPHA-13"/>
    <property type="match status" value="1"/>
</dbReference>
<comment type="caution">
    <text evidence="8">The sequence shown here is derived from an EMBL/GenBank/DDBJ whole genome shotgun (WGS) entry which is preliminary data.</text>
</comment>
<organism evidence="8 9">
    <name type="scientific">Crenichthys baileyi</name>
    <name type="common">White River springfish</name>
    <dbReference type="NCBI Taxonomy" id="28760"/>
    <lineage>
        <taxon>Eukaryota</taxon>
        <taxon>Metazoa</taxon>
        <taxon>Chordata</taxon>
        <taxon>Craniata</taxon>
        <taxon>Vertebrata</taxon>
        <taxon>Euteleostomi</taxon>
        <taxon>Actinopterygii</taxon>
        <taxon>Neopterygii</taxon>
        <taxon>Teleostei</taxon>
        <taxon>Neoteleostei</taxon>
        <taxon>Acanthomorphata</taxon>
        <taxon>Ovalentaria</taxon>
        <taxon>Atherinomorphae</taxon>
        <taxon>Cyprinodontiformes</taxon>
        <taxon>Goodeidae</taxon>
        <taxon>Crenichthys</taxon>
    </lineage>
</organism>
<keyword evidence="9" id="KW-1185">Reference proteome</keyword>
<dbReference type="Pfam" id="PF00503">
    <property type="entry name" value="G-alpha"/>
    <property type="match status" value="1"/>
</dbReference>
<dbReference type="Proteomes" id="UP001311232">
    <property type="component" value="Unassembled WGS sequence"/>
</dbReference>
<sequence>MADFLPSRSVLKVCLPACLLNNGEAEQIRKSKEIDRCLSREKTFVKRLVKILLLGAGESGKSTFLKQMRIIHGQDFDQQAREDFRGTIYSNVIKGNLALVCFTTGNFMREETRRSTGAENPSKAFKTDGKVSTSVERRWRY</sequence>
<dbReference type="GO" id="GO:0005737">
    <property type="term" value="C:cytoplasm"/>
    <property type="evidence" value="ECO:0007669"/>
    <property type="project" value="TreeGrafter"/>
</dbReference>
<evidence type="ECO:0000256" key="4">
    <source>
        <dbReference type="ARBA" id="ARBA00023224"/>
    </source>
</evidence>
<dbReference type="InterPro" id="IPR027417">
    <property type="entry name" value="P-loop_NTPase"/>
</dbReference>
<feature type="binding site" evidence="5">
    <location>
        <begin position="58"/>
        <end position="63"/>
    </location>
    <ligand>
        <name>GTP</name>
        <dbReference type="ChEBI" id="CHEBI:37565"/>
    </ligand>
</feature>
<dbReference type="Gene3D" id="3.40.50.300">
    <property type="entry name" value="P-loop containing nucleotide triphosphate hydrolases"/>
    <property type="match status" value="1"/>
</dbReference>
<dbReference type="GO" id="GO:0003924">
    <property type="term" value="F:GTPase activity"/>
    <property type="evidence" value="ECO:0007669"/>
    <property type="project" value="InterPro"/>
</dbReference>
<evidence type="ECO:0000256" key="2">
    <source>
        <dbReference type="ARBA" id="ARBA00022741"/>
    </source>
</evidence>
<keyword evidence="3 5" id="KW-0342">GTP-binding</keyword>
<dbReference type="SUPFAM" id="SSF52540">
    <property type="entry name" value="P-loop containing nucleoside triphosphate hydrolases"/>
    <property type="match status" value="1"/>
</dbReference>
<evidence type="ECO:0000256" key="5">
    <source>
        <dbReference type="PIRSR" id="PIRSR601019-1"/>
    </source>
</evidence>
<dbReference type="GO" id="GO:0031752">
    <property type="term" value="F:D5 dopamine receptor binding"/>
    <property type="evidence" value="ECO:0007669"/>
    <property type="project" value="TreeGrafter"/>
</dbReference>
<proteinExistence type="predicted"/>
<name>A0AAV9R8X8_9TELE</name>
<evidence type="ECO:0000256" key="3">
    <source>
        <dbReference type="ARBA" id="ARBA00023134"/>
    </source>
</evidence>
<protein>
    <submittedName>
        <fullName evidence="8">Guanine nucleotide-binding protein subunit alpha-13</fullName>
    </submittedName>
</protein>
<evidence type="ECO:0000313" key="9">
    <source>
        <dbReference type="Proteomes" id="UP001311232"/>
    </source>
</evidence>
<dbReference type="EMBL" id="JAHHUM010002091">
    <property type="protein sequence ID" value="KAK5606271.1"/>
    <property type="molecule type" value="Genomic_DNA"/>
</dbReference>
<evidence type="ECO:0000256" key="7">
    <source>
        <dbReference type="SAM" id="MobiDB-lite"/>
    </source>
</evidence>
<dbReference type="PANTHER" id="PTHR10218">
    <property type="entry name" value="GTP-BINDING PROTEIN ALPHA SUBUNIT"/>
    <property type="match status" value="1"/>
</dbReference>
<keyword evidence="2 5" id="KW-0547">Nucleotide-binding</keyword>
<dbReference type="FunFam" id="3.40.50.300:FF:000692">
    <property type="entry name" value="Guanine nucleotide-binding protein subunit alpha"/>
    <property type="match status" value="1"/>
</dbReference>
<dbReference type="GO" id="GO:0007189">
    <property type="term" value="P:adenylate cyclase-activating G protein-coupled receptor signaling pathway"/>
    <property type="evidence" value="ECO:0007669"/>
    <property type="project" value="TreeGrafter"/>
</dbReference>
<dbReference type="GO" id="GO:0005834">
    <property type="term" value="C:heterotrimeric G-protein complex"/>
    <property type="evidence" value="ECO:0007669"/>
    <property type="project" value="TreeGrafter"/>
</dbReference>
<keyword evidence="6" id="KW-0460">Magnesium</keyword>
<dbReference type="GO" id="GO:0007266">
    <property type="term" value="P:Rho protein signal transduction"/>
    <property type="evidence" value="ECO:0007669"/>
    <property type="project" value="TreeGrafter"/>
</dbReference>
<dbReference type="GO" id="GO:0031526">
    <property type="term" value="C:brush border membrane"/>
    <property type="evidence" value="ECO:0007669"/>
    <property type="project" value="TreeGrafter"/>
</dbReference>
<dbReference type="GO" id="GO:0005525">
    <property type="term" value="F:GTP binding"/>
    <property type="evidence" value="ECO:0007669"/>
    <property type="project" value="UniProtKB-KW"/>
</dbReference>
<evidence type="ECO:0000313" key="8">
    <source>
        <dbReference type="EMBL" id="KAK5606271.1"/>
    </source>
</evidence>